<accession>A0AA92EGQ3</accession>
<gene>
    <name evidence="1" type="ORF">E7Z57_16985</name>
</gene>
<dbReference type="Gene3D" id="3.50.50.60">
    <property type="entry name" value="FAD/NAD(P)-binding domain"/>
    <property type="match status" value="1"/>
</dbReference>
<proteinExistence type="predicted"/>
<reference evidence="1 2" key="1">
    <citation type="submission" date="2019-04" db="EMBL/GenBank/DDBJ databases">
        <title>Complete Genome of UW386 and Higher Quality Genome of UW700.</title>
        <authorList>
            <person name="Jacobs J."/>
            <person name="Perez A."/>
            <person name="Steidl O."/>
            <person name="Allen C."/>
        </authorList>
    </citation>
    <scope>NUCLEOTIDE SEQUENCE [LARGE SCALE GENOMIC DNA]</scope>
    <source>
        <strain evidence="1 2">UW386</strain>
    </source>
</reference>
<name>A0AA92EGQ3_RALSL</name>
<sequence length="94" mass="10018">MHSDTAGPTGRRAITVVGAGIVGVSCALQLRRSGHLGMTGAPGTGRLIADLIAGRPPFIHARPYGLQRFDGGATDARARVIYDRLFCESWRQLT</sequence>
<dbReference type="AlphaFoldDB" id="A0AA92EGQ3"/>
<evidence type="ECO:0000313" key="1">
    <source>
        <dbReference type="EMBL" id="QCX50650.1"/>
    </source>
</evidence>
<evidence type="ECO:0000313" key="2">
    <source>
        <dbReference type="Proteomes" id="UP000310553"/>
    </source>
</evidence>
<dbReference type="InterPro" id="IPR036188">
    <property type="entry name" value="FAD/NAD-bd_sf"/>
</dbReference>
<organism evidence="1 2">
    <name type="scientific">Ralstonia solanacearum</name>
    <name type="common">Pseudomonas solanacearum</name>
    <dbReference type="NCBI Taxonomy" id="305"/>
    <lineage>
        <taxon>Bacteria</taxon>
        <taxon>Pseudomonadati</taxon>
        <taxon>Pseudomonadota</taxon>
        <taxon>Betaproteobacteria</taxon>
        <taxon>Burkholderiales</taxon>
        <taxon>Burkholderiaceae</taxon>
        <taxon>Ralstonia</taxon>
        <taxon>Ralstonia solanacearum species complex</taxon>
    </lineage>
</organism>
<dbReference type="Proteomes" id="UP000310553">
    <property type="component" value="Chromosome"/>
</dbReference>
<dbReference type="EMBL" id="CP039339">
    <property type="protein sequence ID" value="QCX50650.1"/>
    <property type="molecule type" value="Genomic_DNA"/>
</dbReference>
<protein>
    <submittedName>
        <fullName evidence="1">Uncharacterized protein</fullName>
    </submittedName>
</protein>